<organism evidence="3 4">
    <name type="scientific">Verruconis gallopava</name>
    <dbReference type="NCBI Taxonomy" id="253628"/>
    <lineage>
        <taxon>Eukaryota</taxon>
        <taxon>Fungi</taxon>
        <taxon>Dikarya</taxon>
        <taxon>Ascomycota</taxon>
        <taxon>Pezizomycotina</taxon>
        <taxon>Dothideomycetes</taxon>
        <taxon>Pleosporomycetidae</taxon>
        <taxon>Venturiales</taxon>
        <taxon>Sympoventuriaceae</taxon>
        <taxon>Verruconis</taxon>
    </lineage>
</organism>
<dbReference type="EMBL" id="KN847568">
    <property type="protein sequence ID" value="KIV99996.1"/>
    <property type="molecule type" value="Genomic_DNA"/>
</dbReference>
<gene>
    <name evidence="3" type="ORF">PV09_08353</name>
</gene>
<evidence type="ECO:0000256" key="1">
    <source>
        <dbReference type="SAM" id="Phobius"/>
    </source>
</evidence>
<dbReference type="InParanoid" id="A0A0D1YGS7"/>
<evidence type="ECO:0000259" key="2">
    <source>
        <dbReference type="Pfam" id="PF26616"/>
    </source>
</evidence>
<feature type="domain" description="CorA-like transporter" evidence="2">
    <location>
        <begin position="57"/>
        <end position="260"/>
    </location>
</feature>
<keyword evidence="1" id="KW-1133">Transmembrane helix</keyword>
<evidence type="ECO:0000313" key="3">
    <source>
        <dbReference type="EMBL" id="KIV99996.1"/>
    </source>
</evidence>
<feature type="transmembrane region" description="Helical" evidence="1">
    <location>
        <begin position="453"/>
        <end position="474"/>
    </location>
</feature>
<protein>
    <recommendedName>
        <fullName evidence="2">CorA-like transporter domain-containing protein</fullName>
    </recommendedName>
</protein>
<dbReference type="VEuPathDB" id="FungiDB:PV09_08353"/>
<dbReference type="Pfam" id="PF26616">
    <property type="entry name" value="CorA-like"/>
    <property type="match status" value="1"/>
</dbReference>
<name>A0A0D1YGS7_9PEZI</name>
<reference evidence="3 4" key="1">
    <citation type="submission" date="2015-01" db="EMBL/GenBank/DDBJ databases">
        <title>The Genome Sequence of Ochroconis gallopava CBS43764.</title>
        <authorList>
            <consortium name="The Broad Institute Genomics Platform"/>
            <person name="Cuomo C."/>
            <person name="de Hoog S."/>
            <person name="Gorbushina A."/>
            <person name="Stielow B."/>
            <person name="Teixiera M."/>
            <person name="Abouelleil A."/>
            <person name="Chapman S.B."/>
            <person name="Priest M."/>
            <person name="Young S.K."/>
            <person name="Wortman J."/>
            <person name="Nusbaum C."/>
            <person name="Birren B."/>
        </authorList>
    </citation>
    <scope>NUCLEOTIDE SEQUENCE [LARGE SCALE GENOMIC DNA]</scope>
    <source>
        <strain evidence="3 4">CBS 43764</strain>
    </source>
</reference>
<feature type="transmembrane region" description="Helical" evidence="1">
    <location>
        <begin position="407"/>
        <end position="433"/>
    </location>
</feature>
<accession>A0A0D1YGS7</accession>
<dbReference type="Gene3D" id="1.20.58.340">
    <property type="entry name" value="Magnesium transport protein CorA, transmembrane region"/>
    <property type="match status" value="1"/>
</dbReference>
<dbReference type="InterPro" id="IPR058257">
    <property type="entry name" value="CorA-like_dom"/>
</dbReference>
<dbReference type="GeneID" id="27316326"/>
<sequence length="486" mass="55670">MSVEAQEIVKSTTIIKISSRRSRDYSLRRPMKSRRSISQVEHQVGSVNTTVNWLGYFPDKISESAGLQQRIGKWDQDNANDGGFFLHVIRQEYSWGRLLISPSSLQSLISHHHIFPQFYALIGGFGFKTSEDDKVWDGYHSNARTVRSSENMNVEFECCYSIRYVHLNGRNSKNPWSLRQIGVYHKAKNAGKDSVWILVQPPGTLYKQWKSKMEFTPPDEASFKGRDVDLHLSILSVTLNNWDHHIEYLRNELSELEDKACFSRVGMEKPHDYSVAFSDKQKLQRFREKLLRYEGVLKATVTVIESLKSHFRHFSGSLSVDEQDLNLMEFDNFSRTCKRHQQSIAILLQRMVGIDQLLSKILELRNDYAVVQLNQAMQNSLCMLNQISAQNADVAEQGRMEANTLTLLTIIATMYLPASLLATLFSSNLIQLVEDGNPSAQSGPTHFRLASQFWMYALLTAVMTMMTLLPTFLVSKLKKFKSNFTA</sequence>
<dbReference type="RefSeq" id="XP_016209866.1">
    <property type="nucleotide sequence ID" value="XM_016362231.1"/>
</dbReference>
<dbReference type="STRING" id="253628.A0A0D1YGS7"/>
<dbReference type="Proteomes" id="UP000053259">
    <property type="component" value="Unassembled WGS sequence"/>
</dbReference>
<proteinExistence type="predicted"/>
<keyword evidence="4" id="KW-1185">Reference proteome</keyword>
<keyword evidence="1" id="KW-0812">Transmembrane</keyword>
<dbReference type="AlphaFoldDB" id="A0A0D1YGS7"/>
<dbReference type="OrthoDB" id="5396681at2759"/>
<keyword evidence="1" id="KW-0472">Membrane</keyword>
<evidence type="ECO:0000313" key="4">
    <source>
        <dbReference type="Proteomes" id="UP000053259"/>
    </source>
</evidence>